<gene>
    <name evidence="1" type="primary">arsA</name>
    <name evidence="1" type="ORF">NBC122_01409</name>
</gene>
<dbReference type="GO" id="GO:0016787">
    <property type="term" value="F:hydrolase activity"/>
    <property type="evidence" value="ECO:0007669"/>
    <property type="project" value="UniProtKB-KW"/>
</dbReference>
<name>A0A4P6ZFE3_9FLAO</name>
<protein>
    <submittedName>
        <fullName evidence="1">Arsenical pump-driving ATPase</fullName>
        <ecNumber evidence="1">3.6.3.16</ecNumber>
    </submittedName>
</protein>
<dbReference type="KEGG" id="csal:NBC122_01409"/>
<dbReference type="EC" id="3.6.3.16" evidence="1"/>
<evidence type="ECO:0000313" key="1">
    <source>
        <dbReference type="EMBL" id="QBO58235.1"/>
    </source>
</evidence>
<sequence length="108" mass="12070">MALQDISHSKVLLISLPETTPMQEAASLQQDLKRAGISPYAWMINQSLSMVPGITDPLLKSRAHAEEEIISNIKENLTERIFGIPYMPVKDLLPELLENVKTNSSLKK</sequence>
<dbReference type="Gene3D" id="3.40.50.300">
    <property type="entry name" value="P-loop containing nucleotide triphosphate hydrolases"/>
    <property type="match status" value="1"/>
</dbReference>
<dbReference type="Proteomes" id="UP000294419">
    <property type="component" value="Chromosome"/>
</dbReference>
<evidence type="ECO:0000313" key="2">
    <source>
        <dbReference type="Proteomes" id="UP000294419"/>
    </source>
</evidence>
<dbReference type="EMBL" id="CP037954">
    <property type="protein sequence ID" value="QBO58235.1"/>
    <property type="molecule type" value="Genomic_DNA"/>
</dbReference>
<reference evidence="1 2" key="1">
    <citation type="submission" date="2019-03" db="EMBL/GenBank/DDBJ databases">
        <authorList>
            <person name="Kim H."/>
            <person name="Yu S.-M."/>
        </authorList>
    </citation>
    <scope>NUCLEOTIDE SEQUENCE [LARGE SCALE GENOMIC DNA]</scope>
    <source>
        <strain evidence="1 2">NBC122</strain>
    </source>
</reference>
<proteinExistence type="predicted"/>
<dbReference type="InterPro" id="IPR027417">
    <property type="entry name" value="P-loop_NTPase"/>
</dbReference>
<organism evidence="1 2">
    <name type="scientific">Chryseobacterium salivictor</name>
    <dbReference type="NCBI Taxonomy" id="2547600"/>
    <lineage>
        <taxon>Bacteria</taxon>
        <taxon>Pseudomonadati</taxon>
        <taxon>Bacteroidota</taxon>
        <taxon>Flavobacteriia</taxon>
        <taxon>Flavobacteriales</taxon>
        <taxon>Weeksellaceae</taxon>
        <taxon>Chryseobacterium group</taxon>
        <taxon>Chryseobacterium</taxon>
    </lineage>
</organism>
<keyword evidence="1" id="KW-0378">Hydrolase</keyword>
<keyword evidence="2" id="KW-1185">Reference proteome</keyword>
<dbReference type="AlphaFoldDB" id="A0A4P6ZFE3"/>
<accession>A0A4P6ZFE3</accession>